<comment type="caution">
    <text evidence="2">The sequence shown here is derived from an EMBL/GenBank/DDBJ whole genome shotgun (WGS) entry which is preliminary data.</text>
</comment>
<dbReference type="Pfam" id="PF00582">
    <property type="entry name" value="Usp"/>
    <property type="match status" value="1"/>
</dbReference>
<name>A0A3N6PE58_NATCH</name>
<dbReference type="SUPFAM" id="SSF52402">
    <property type="entry name" value="Adenine nucleotide alpha hydrolases-like"/>
    <property type="match status" value="1"/>
</dbReference>
<dbReference type="InterPro" id="IPR014729">
    <property type="entry name" value="Rossmann-like_a/b/a_fold"/>
</dbReference>
<dbReference type="RefSeq" id="WP_124195221.1">
    <property type="nucleotide sequence ID" value="NZ_REGA01000005.1"/>
</dbReference>
<dbReference type="OrthoDB" id="193961at2157"/>
<feature type="domain" description="UspA" evidence="1">
    <location>
        <begin position="2"/>
        <end position="116"/>
    </location>
</feature>
<dbReference type="Proteomes" id="UP000282323">
    <property type="component" value="Unassembled WGS sequence"/>
</dbReference>
<protein>
    <submittedName>
        <fullName evidence="2">Universal stress protein</fullName>
    </submittedName>
</protein>
<evidence type="ECO:0000313" key="2">
    <source>
        <dbReference type="EMBL" id="RQG95505.1"/>
    </source>
</evidence>
<dbReference type="CDD" id="cd00293">
    <property type="entry name" value="USP-like"/>
    <property type="match status" value="1"/>
</dbReference>
<dbReference type="AlphaFoldDB" id="A0A3N6PE58"/>
<dbReference type="InterPro" id="IPR006016">
    <property type="entry name" value="UspA"/>
</dbReference>
<sequence length="171" mass="18997">MTFVVPFDGSELAEAALVRALEYDHVLEEGIVAITVVPERKRYAREKGWIDEDEAYDVDAVVERLREQVRALAPSAAFEYERLREFPPETEIAGHIERLALEHDPSVVFLGSENVGRVVTPLTSVGVHIAADDAYDVFIVRQSAPPKVDVVDPHADFYQTTDSTGDDGNDD</sequence>
<organism evidence="2 3">
    <name type="scientific">Natrarchaeobius chitinivorans</name>
    <dbReference type="NCBI Taxonomy" id="1679083"/>
    <lineage>
        <taxon>Archaea</taxon>
        <taxon>Methanobacteriati</taxon>
        <taxon>Methanobacteriota</taxon>
        <taxon>Stenosarchaea group</taxon>
        <taxon>Halobacteria</taxon>
        <taxon>Halobacteriales</taxon>
        <taxon>Natrialbaceae</taxon>
        <taxon>Natrarchaeobius</taxon>
    </lineage>
</organism>
<evidence type="ECO:0000259" key="1">
    <source>
        <dbReference type="Pfam" id="PF00582"/>
    </source>
</evidence>
<reference evidence="2 3" key="1">
    <citation type="submission" date="2018-10" db="EMBL/GenBank/DDBJ databases">
        <title>Natrarchaeobius chitinivorans gen. nov., sp. nov., and Natrarchaeobius haloalkaliphilus sp. nov., alkaliphilic, chitin-utilizing haloarchaea from hypersaline alkaline lakes.</title>
        <authorList>
            <person name="Sorokin D.Y."/>
            <person name="Elcheninov A.G."/>
            <person name="Kostrikina N.A."/>
            <person name="Bale N.J."/>
            <person name="Sinninghe Damste J.S."/>
            <person name="Khijniak T.V."/>
            <person name="Kublanov I.V."/>
            <person name="Toshchakov S.V."/>
        </authorList>
    </citation>
    <scope>NUCLEOTIDE SEQUENCE [LARGE SCALE GENOMIC DNA]</scope>
    <source>
        <strain evidence="2 3">AArcht4T</strain>
    </source>
</reference>
<evidence type="ECO:0000313" key="3">
    <source>
        <dbReference type="Proteomes" id="UP000282323"/>
    </source>
</evidence>
<keyword evidence="3" id="KW-1185">Reference proteome</keyword>
<dbReference type="Gene3D" id="3.40.50.620">
    <property type="entry name" value="HUPs"/>
    <property type="match status" value="1"/>
</dbReference>
<proteinExistence type="predicted"/>
<dbReference type="EMBL" id="REGA01000005">
    <property type="protein sequence ID" value="RQG95505.1"/>
    <property type="molecule type" value="Genomic_DNA"/>
</dbReference>
<gene>
    <name evidence="2" type="ORF">EA473_08615</name>
</gene>
<accession>A0A3N6PE58</accession>